<evidence type="ECO:0008006" key="4">
    <source>
        <dbReference type="Google" id="ProtNLM"/>
    </source>
</evidence>
<protein>
    <recommendedName>
        <fullName evidence="4">Secreted protein</fullName>
    </recommendedName>
</protein>
<comment type="caution">
    <text evidence="2">The sequence shown here is derived from an EMBL/GenBank/DDBJ whole genome shotgun (WGS) entry which is preliminary data.</text>
</comment>
<reference evidence="2 3" key="1">
    <citation type="submission" date="2022-11" db="EMBL/GenBank/DDBJ databases">
        <title>Whole genome sequence of Eschrichtius robustus ER-17-0199.</title>
        <authorList>
            <person name="Bruniche-Olsen A."/>
            <person name="Black A.N."/>
            <person name="Fields C.J."/>
            <person name="Walden K."/>
            <person name="Dewoody J.A."/>
        </authorList>
    </citation>
    <scope>NUCLEOTIDE SEQUENCE [LARGE SCALE GENOMIC DNA]</scope>
    <source>
        <strain evidence="2">ER-17-0199</strain>
        <tissue evidence="2">Blubber</tissue>
    </source>
</reference>
<keyword evidence="1" id="KW-0732">Signal</keyword>
<keyword evidence="3" id="KW-1185">Reference proteome</keyword>
<sequence>MFSLLLLVLATACVFSVGVGLWAVGNHFLTADIPAAVGHPVKLQVLRCFFQLLATRGTIFEKLRICSMPQFVRFIHDLAPLKKDPDGLVKDLWYGTIPVKLYQPKASSSTRRPGIVFCKAAGAS</sequence>
<dbReference type="AlphaFoldDB" id="A0AB34GMV6"/>
<accession>A0AB34GMV6</accession>
<feature type="signal peptide" evidence="1">
    <location>
        <begin position="1"/>
        <end position="16"/>
    </location>
</feature>
<organism evidence="2 3">
    <name type="scientific">Eschrichtius robustus</name>
    <name type="common">California gray whale</name>
    <name type="synonym">Eschrichtius gibbosus</name>
    <dbReference type="NCBI Taxonomy" id="9764"/>
    <lineage>
        <taxon>Eukaryota</taxon>
        <taxon>Metazoa</taxon>
        <taxon>Chordata</taxon>
        <taxon>Craniata</taxon>
        <taxon>Vertebrata</taxon>
        <taxon>Euteleostomi</taxon>
        <taxon>Mammalia</taxon>
        <taxon>Eutheria</taxon>
        <taxon>Laurasiatheria</taxon>
        <taxon>Artiodactyla</taxon>
        <taxon>Whippomorpha</taxon>
        <taxon>Cetacea</taxon>
        <taxon>Mysticeti</taxon>
        <taxon>Eschrichtiidae</taxon>
        <taxon>Eschrichtius</taxon>
    </lineage>
</organism>
<evidence type="ECO:0000313" key="3">
    <source>
        <dbReference type="Proteomes" id="UP001159641"/>
    </source>
</evidence>
<evidence type="ECO:0000313" key="2">
    <source>
        <dbReference type="EMBL" id="KAJ8780774.1"/>
    </source>
</evidence>
<gene>
    <name evidence="2" type="ORF">J1605_000817</name>
</gene>
<name>A0AB34GMV6_ESCRO</name>
<dbReference type="EMBL" id="JAIQCJ010002152">
    <property type="protein sequence ID" value="KAJ8780774.1"/>
    <property type="molecule type" value="Genomic_DNA"/>
</dbReference>
<feature type="chain" id="PRO_5044201917" description="Secreted protein" evidence="1">
    <location>
        <begin position="17"/>
        <end position="124"/>
    </location>
</feature>
<evidence type="ECO:0000256" key="1">
    <source>
        <dbReference type="SAM" id="SignalP"/>
    </source>
</evidence>
<proteinExistence type="predicted"/>
<dbReference type="Proteomes" id="UP001159641">
    <property type="component" value="Unassembled WGS sequence"/>
</dbReference>